<feature type="transmembrane region" description="Helical" evidence="5">
    <location>
        <begin position="94"/>
        <end position="115"/>
    </location>
</feature>
<evidence type="ECO:0000256" key="5">
    <source>
        <dbReference type="SAM" id="Phobius"/>
    </source>
</evidence>
<dbReference type="Proteomes" id="UP000650467">
    <property type="component" value="Unassembled WGS sequence"/>
</dbReference>
<reference evidence="6" key="1">
    <citation type="journal article" date="2020" name="bioRxiv">
        <title>Comparative genomics of Chlamydomonas.</title>
        <authorList>
            <person name="Craig R.J."/>
            <person name="Hasan A.R."/>
            <person name="Ness R.W."/>
            <person name="Keightley P.D."/>
        </authorList>
    </citation>
    <scope>NUCLEOTIDE SEQUENCE</scope>
    <source>
        <strain evidence="6">SAG 7.73</strain>
    </source>
</reference>
<name>A0A835SDB6_CHLIN</name>
<sequence>MGTKADGETKTILKKLAIYLPSFYLIYYLWSILLVGSLKVDWDELGAYPFRIRKDEFSPAHRDAALGAWLAMVLTYLCSLGLTYGVVKATRKSWDYVVTSSLVHFVLCIIVNQAFPVNWIWWLTLLLATLLVSVCAEFVNYYLRDMREIELDHV</sequence>
<dbReference type="EMBL" id="JAEHOC010000058">
    <property type="protein sequence ID" value="KAG2425183.1"/>
    <property type="molecule type" value="Genomic_DNA"/>
</dbReference>
<feature type="transmembrane region" description="Helical" evidence="5">
    <location>
        <begin position="16"/>
        <end position="38"/>
    </location>
</feature>
<dbReference type="GO" id="GO:0016020">
    <property type="term" value="C:membrane"/>
    <property type="evidence" value="ECO:0007669"/>
    <property type="project" value="UniProtKB-SubCell"/>
</dbReference>
<dbReference type="PANTHER" id="PTHR12952:SF1">
    <property type="entry name" value="TRANSMEMBRANE PROTEIN 244"/>
    <property type="match status" value="1"/>
</dbReference>
<keyword evidence="3 5" id="KW-1133">Transmembrane helix</keyword>
<dbReference type="PANTHER" id="PTHR12952">
    <property type="entry name" value="SYS1"/>
    <property type="match status" value="1"/>
</dbReference>
<evidence type="ECO:0000256" key="4">
    <source>
        <dbReference type="ARBA" id="ARBA00023136"/>
    </source>
</evidence>
<protein>
    <recommendedName>
        <fullName evidence="8">Protein SYS1 homolog</fullName>
    </recommendedName>
</protein>
<proteinExistence type="predicted"/>
<comment type="caution">
    <text evidence="6">The sequence shown here is derived from an EMBL/GenBank/DDBJ whole genome shotgun (WGS) entry which is preliminary data.</text>
</comment>
<accession>A0A835SDB6</accession>
<keyword evidence="7" id="KW-1185">Reference proteome</keyword>
<dbReference type="Pfam" id="PF09801">
    <property type="entry name" value="SYS1"/>
    <property type="match status" value="1"/>
</dbReference>
<evidence type="ECO:0008006" key="8">
    <source>
        <dbReference type="Google" id="ProtNLM"/>
    </source>
</evidence>
<keyword evidence="4 5" id="KW-0472">Membrane</keyword>
<feature type="transmembrane region" description="Helical" evidence="5">
    <location>
        <begin position="66"/>
        <end position="87"/>
    </location>
</feature>
<evidence type="ECO:0000256" key="3">
    <source>
        <dbReference type="ARBA" id="ARBA00022989"/>
    </source>
</evidence>
<keyword evidence="2 5" id="KW-0812">Transmembrane</keyword>
<organism evidence="6 7">
    <name type="scientific">Chlamydomonas incerta</name>
    <dbReference type="NCBI Taxonomy" id="51695"/>
    <lineage>
        <taxon>Eukaryota</taxon>
        <taxon>Viridiplantae</taxon>
        <taxon>Chlorophyta</taxon>
        <taxon>core chlorophytes</taxon>
        <taxon>Chlorophyceae</taxon>
        <taxon>CS clade</taxon>
        <taxon>Chlamydomonadales</taxon>
        <taxon>Chlamydomonadaceae</taxon>
        <taxon>Chlamydomonas</taxon>
    </lineage>
</organism>
<evidence type="ECO:0000256" key="2">
    <source>
        <dbReference type="ARBA" id="ARBA00022692"/>
    </source>
</evidence>
<feature type="transmembrane region" description="Helical" evidence="5">
    <location>
        <begin position="121"/>
        <end position="143"/>
    </location>
</feature>
<evidence type="ECO:0000256" key="1">
    <source>
        <dbReference type="ARBA" id="ARBA00004141"/>
    </source>
</evidence>
<comment type="subcellular location">
    <subcellularLocation>
        <location evidence="1">Membrane</location>
        <topology evidence="1">Multi-pass membrane protein</topology>
    </subcellularLocation>
</comment>
<dbReference type="AlphaFoldDB" id="A0A835SDB6"/>
<evidence type="ECO:0000313" key="7">
    <source>
        <dbReference type="Proteomes" id="UP000650467"/>
    </source>
</evidence>
<gene>
    <name evidence="6" type="ORF">HXX76_013937</name>
</gene>
<dbReference type="InterPro" id="IPR019185">
    <property type="entry name" value="Integral_membrane_SYS1-rel"/>
</dbReference>
<evidence type="ECO:0000313" key="6">
    <source>
        <dbReference type="EMBL" id="KAG2425183.1"/>
    </source>
</evidence>
<dbReference type="OrthoDB" id="542931at2759"/>